<organism evidence="2 3">
    <name type="scientific">Muraenolepis orangiensis</name>
    <name type="common">Patagonian moray cod</name>
    <dbReference type="NCBI Taxonomy" id="630683"/>
    <lineage>
        <taxon>Eukaryota</taxon>
        <taxon>Metazoa</taxon>
        <taxon>Chordata</taxon>
        <taxon>Craniata</taxon>
        <taxon>Vertebrata</taxon>
        <taxon>Euteleostomi</taxon>
        <taxon>Actinopterygii</taxon>
        <taxon>Neopterygii</taxon>
        <taxon>Teleostei</taxon>
        <taxon>Neoteleostei</taxon>
        <taxon>Acanthomorphata</taxon>
        <taxon>Zeiogadaria</taxon>
        <taxon>Gadariae</taxon>
        <taxon>Gadiformes</taxon>
        <taxon>Muraenolepidoidei</taxon>
        <taxon>Muraenolepididae</taxon>
        <taxon>Muraenolepis</taxon>
    </lineage>
</organism>
<keyword evidence="1" id="KW-1133">Transmembrane helix</keyword>
<evidence type="ECO:0000256" key="1">
    <source>
        <dbReference type="SAM" id="Phobius"/>
    </source>
</evidence>
<dbReference type="AlphaFoldDB" id="A0A9Q0DKI0"/>
<comment type="caution">
    <text evidence="2">The sequence shown here is derived from an EMBL/GenBank/DDBJ whole genome shotgun (WGS) entry which is preliminary data.</text>
</comment>
<evidence type="ECO:0000313" key="2">
    <source>
        <dbReference type="EMBL" id="KAJ3590355.1"/>
    </source>
</evidence>
<feature type="transmembrane region" description="Helical" evidence="1">
    <location>
        <begin position="20"/>
        <end position="37"/>
    </location>
</feature>
<gene>
    <name evidence="2" type="ORF">NHX12_008307</name>
</gene>
<keyword evidence="1" id="KW-0812">Transmembrane</keyword>
<proteinExistence type="predicted"/>
<dbReference type="EMBL" id="JANIIK010000114">
    <property type="protein sequence ID" value="KAJ3590355.1"/>
    <property type="molecule type" value="Genomic_DNA"/>
</dbReference>
<sequence length="99" mass="11104">MWEVLVNKSNNTLCRLINRLFGLLIVLPGIAFHLIGVRAPVVLHRHHHCYHAASSVCRSGHVTPRDWQRTADLWLTQADGRPISDHTHSLPGVEVCPTS</sequence>
<protein>
    <submittedName>
        <fullName evidence="2">Uncharacterized protein</fullName>
    </submittedName>
</protein>
<name>A0A9Q0DKI0_9TELE</name>
<reference evidence="2" key="1">
    <citation type="submission" date="2022-07" db="EMBL/GenBank/DDBJ databases">
        <title>Chromosome-level genome of Muraenolepis orangiensis.</title>
        <authorList>
            <person name="Kim J."/>
        </authorList>
    </citation>
    <scope>NUCLEOTIDE SEQUENCE</scope>
    <source>
        <strain evidence="2">KU_S4_2022</strain>
        <tissue evidence="2">Muscle</tissue>
    </source>
</reference>
<keyword evidence="1" id="KW-0472">Membrane</keyword>
<accession>A0A9Q0DKI0</accession>
<dbReference type="Proteomes" id="UP001148018">
    <property type="component" value="Unassembled WGS sequence"/>
</dbReference>
<evidence type="ECO:0000313" key="3">
    <source>
        <dbReference type="Proteomes" id="UP001148018"/>
    </source>
</evidence>
<keyword evidence="3" id="KW-1185">Reference proteome</keyword>